<organism evidence="2 3">
    <name type="scientific">Paramecium pentaurelia</name>
    <dbReference type="NCBI Taxonomy" id="43138"/>
    <lineage>
        <taxon>Eukaryota</taxon>
        <taxon>Sar</taxon>
        <taxon>Alveolata</taxon>
        <taxon>Ciliophora</taxon>
        <taxon>Intramacronucleata</taxon>
        <taxon>Oligohymenophorea</taxon>
        <taxon>Peniculida</taxon>
        <taxon>Parameciidae</taxon>
        <taxon>Paramecium</taxon>
    </lineage>
</organism>
<dbReference type="EMBL" id="CAJJDO010000034">
    <property type="protein sequence ID" value="CAD8159828.1"/>
    <property type="molecule type" value="Genomic_DNA"/>
</dbReference>
<dbReference type="OrthoDB" id="71437at2759"/>
<dbReference type="AlphaFoldDB" id="A0A8S1U5G9"/>
<dbReference type="Proteomes" id="UP000689195">
    <property type="component" value="Unassembled WGS sequence"/>
</dbReference>
<keyword evidence="1" id="KW-0853">WD repeat</keyword>
<evidence type="ECO:0000313" key="2">
    <source>
        <dbReference type="EMBL" id="CAD8159828.1"/>
    </source>
</evidence>
<dbReference type="PANTHER" id="PTHR19920:SF0">
    <property type="entry name" value="CYTOSOLIC IRON-SULFUR PROTEIN ASSEMBLY PROTEIN CIAO1-RELATED"/>
    <property type="match status" value="1"/>
</dbReference>
<dbReference type="PROSITE" id="PS50294">
    <property type="entry name" value="WD_REPEATS_REGION"/>
    <property type="match status" value="2"/>
</dbReference>
<evidence type="ECO:0008006" key="4">
    <source>
        <dbReference type="Google" id="ProtNLM"/>
    </source>
</evidence>
<accession>A0A8S1U5G9</accession>
<sequence>MLNQECCASIQLNNKPYQYELISKDGIHQQQLCYAIAINDSNTLLTCSAYKNIKILQFKNGQMKQLQQIQKHTDWVTTLNFFKQRPNFVSGSQDASIIIWFSILMINPKYMMKLKGHSRLISCVALNHINENLFISGSGDGKLQFWSSQAPATSEWSCFQTIKEHTNTIYECSFNEDGNQLITCGQDCKILIIEKQHNQQQWDVKQVIQLNRRGYRLKFINNQTFVFLPYSSNDLRIYKLSMTAPTKEAYINTQNIPIHGGEQSCMCYYPSQYNKQKNILIIKNGCNVNCLRFLQSPYSIQFLDCEYEYQIVCDQKSEGNIFGTLSNDGEFLIYWDANSKEIKVRKYTENF</sequence>
<gene>
    <name evidence="2" type="ORF">PPENT_87.1.T0340012</name>
</gene>
<protein>
    <recommendedName>
        <fullName evidence="4">WD40-repeat-containing domain</fullName>
    </recommendedName>
</protein>
<reference evidence="2" key="1">
    <citation type="submission" date="2021-01" db="EMBL/GenBank/DDBJ databases">
        <authorList>
            <consortium name="Genoscope - CEA"/>
            <person name="William W."/>
        </authorList>
    </citation>
    <scope>NUCLEOTIDE SEQUENCE</scope>
</reference>
<dbReference type="PROSITE" id="PS50082">
    <property type="entry name" value="WD_REPEATS_2"/>
    <property type="match status" value="2"/>
</dbReference>
<evidence type="ECO:0000313" key="3">
    <source>
        <dbReference type="Proteomes" id="UP000689195"/>
    </source>
</evidence>
<keyword evidence="3" id="KW-1185">Reference proteome</keyword>
<dbReference type="GO" id="GO:0097361">
    <property type="term" value="C:cytosolic [4Fe-4S] assembly targeting complex"/>
    <property type="evidence" value="ECO:0007669"/>
    <property type="project" value="TreeGrafter"/>
</dbReference>
<evidence type="ECO:0000256" key="1">
    <source>
        <dbReference type="PROSITE-ProRule" id="PRU00221"/>
    </source>
</evidence>
<feature type="repeat" description="WD" evidence="1">
    <location>
        <begin position="69"/>
        <end position="100"/>
    </location>
</feature>
<dbReference type="GO" id="GO:0016226">
    <property type="term" value="P:iron-sulfur cluster assembly"/>
    <property type="evidence" value="ECO:0007669"/>
    <property type="project" value="TreeGrafter"/>
</dbReference>
<feature type="repeat" description="WD" evidence="1">
    <location>
        <begin position="114"/>
        <end position="147"/>
    </location>
</feature>
<dbReference type="InterPro" id="IPR001680">
    <property type="entry name" value="WD40_rpt"/>
</dbReference>
<name>A0A8S1U5G9_9CILI</name>
<comment type="caution">
    <text evidence="2">The sequence shown here is derived from an EMBL/GenBank/DDBJ whole genome shotgun (WGS) entry which is preliminary data.</text>
</comment>
<dbReference type="Pfam" id="PF00400">
    <property type="entry name" value="WD40"/>
    <property type="match status" value="3"/>
</dbReference>
<proteinExistence type="predicted"/>
<dbReference type="SMART" id="SM00320">
    <property type="entry name" value="WD40"/>
    <property type="match status" value="4"/>
</dbReference>
<dbReference type="PANTHER" id="PTHR19920">
    <property type="entry name" value="WD40 PROTEIN CIAO1"/>
    <property type="match status" value="1"/>
</dbReference>